<keyword evidence="2" id="KW-0378">Hydrolase</keyword>
<evidence type="ECO:0000256" key="1">
    <source>
        <dbReference type="ARBA" id="ARBA00022723"/>
    </source>
</evidence>
<dbReference type="CDD" id="cd10917">
    <property type="entry name" value="CE4_NodB_like_6s_7s"/>
    <property type="match status" value="1"/>
</dbReference>
<dbReference type="GO" id="GO:0016020">
    <property type="term" value="C:membrane"/>
    <property type="evidence" value="ECO:0007669"/>
    <property type="project" value="TreeGrafter"/>
</dbReference>
<evidence type="ECO:0000256" key="2">
    <source>
        <dbReference type="ARBA" id="ARBA00022801"/>
    </source>
</evidence>
<evidence type="ECO:0000313" key="4">
    <source>
        <dbReference type="EMBL" id="TBX70962.1"/>
    </source>
</evidence>
<dbReference type="Pfam" id="PF01522">
    <property type="entry name" value="Polysacc_deac_1"/>
    <property type="match status" value="1"/>
</dbReference>
<name>A0A4Q9Z3Y2_9FLAO</name>
<reference evidence="4 5" key="1">
    <citation type="submission" date="2019-02" db="EMBL/GenBank/DDBJ databases">
        <title>Flavobacterium sp. RD-2-33 isolated from forest soil.</title>
        <authorList>
            <person name="Chaudhary D.K."/>
        </authorList>
    </citation>
    <scope>NUCLEOTIDE SEQUENCE [LARGE SCALE GENOMIC DNA]</scope>
    <source>
        <strain evidence="4 5">RD-2-33</strain>
    </source>
</reference>
<dbReference type="PROSITE" id="PS51677">
    <property type="entry name" value="NODB"/>
    <property type="match status" value="1"/>
</dbReference>
<dbReference type="InterPro" id="IPR002509">
    <property type="entry name" value="NODB_dom"/>
</dbReference>
<organism evidence="4 5">
    <name type="scientific">Flavobacterium silvisoli</name>
    <dbReference type="NCBI Taxonomy" id="2529433"/>
    <lineage>
        <taxon>Bacteria</taxon>
        <taxon>Pseudomonadati</taxon>
        <taxon>Bacteroidota</taxon>
        <taxon>Flavobacteriia</taxon>
        <taxon>Flavobacteriales</taxon>
        <taxon>Flavobacteriaceae</taxon>
        <taxon>Flavobacterium</taxon>
    </lineage>
</organism>
<dbReference type="InterPro" id="IPR050248">
    <property type="entry name" value="Polysacc_deacetylase_ArnD"/>
</dbReference>
<accession>A0A4Q9Z3Y2</accession>
<dbReference type="SUPFAM" id="SSF88713">
    <property type="entry name" value="Glycoside hydrolase/deacetylase"/>
    <property type="match status" value="1"/>
</dbReference>
<dbReference type="GO" id="GO:0016810">
    <property type="term" value="F:hydrolase activity, acting on carbon-nitrogen (but not peptide) bonds"/>
    <property type="evidence" value="ECO:0007669"/>
    <property type="project" value="InterPro"/>
</dbReference>
<dbReference type="AlphaFoldDB" id="A0A4Q9Z3Y2"/>
<dbReference type="PANTHER" id="PTHR10587">
    <property type="entry name" value="GLYCOSYL TRANSFERASE-RELATED"/>
    <property type="match status" value="1"/>
</dbReference>
<evidence type="ECO:0000259" key="3">
    <source>
        <dbReference type="PROSITE" id="PS51677"/>
    </source>
</evidence>
<dbReference type="InterPro" id="IPR011330">
    <property type="entry name" value="Glyco_hydro/deAcase_b/a-brl"/>
</dbReference>
<dbReference type="GO" id="GO:0046872">
    <property type="term" value="F:metal ion binding"/>
    <property type="evidence" value="ECO:0007669"/>
    <property type="project" value="UniProtKB-KW"/>
</dbReference>
<dbReference type="EMBL" id="SJPE01000001">
    <property type="protein sequence ID" value="TBX70962.1"/>
    <property type="molecule type" value="Genomic_DNA"/>
</dbReference>
<dbReference type="Proteomes" id="UP000293300">
    <property type="component" value="Unassembled WGS sequence"/>
</dbReference>
<keyword evidence="5" id="KW-1185">Reference proteome</keyword>
<protein>
    <submittedName>
        <fullName evidence="4">Polysaccharide deacetylase family protein</fullName>
    </submittedName>
</protein>
<dbReference type="OrthoDB" id="9812065at2"/>
<keyword evidence="1" id="KW-0479">Metal-binding</keyword>
<dbReference type="GO" id="GO:0005975">
    <property type="term" value="P:carbohydrate metabolic process"/>
    <property type="evidence" value="ECO:0007669"/>
    <property type="project" value="InterPro"/>
</dbReference>
<sequence>MSFWVKTNRFIKLLFPNYTWDIPNTENKVFLTFDDGPLPEITEWVLEQLRLYNAKATFFCIGNNIEKYPDIFQKIITEDHAIGNHTFNHLKGWKTNNDTYLENIKKCSGIINKFSEGSQQKTKDNHNSELFRPPYGKIKSSQSRILRRMGYRIIMWDVISMDFDQTISEEKCLENVLKNVTSGSVIVFHDSIKAEQNLRYVLPKTLAYLKEKGFVCAKID</sequence>
<evidence type="ECO:0000313" key="5">
    <source>
        <dbReference type="Proteomes" id="UP000293300"/>
    </source>
</evidence>
<comment type="caution">
    <text evidence="4">The sequence shown here is derived from an EMBL/GenBank/DDBJ whole genome shotgun (WGS) entry which is preliminary data.</text>
</comment>
<gene>
    <name evidence="4" type="ORF">EZL74_00230</name>
</gene>
<dbReference type="PANTHER" id="PTHR10587:SF133">
    <property type="entry name" value="CHITIN DEACETYLASE 1-RELATED"/>
    <property type="match status" value="1"/>
</dbReference>
<feature type="domain" description="NodB homology" evidence="3">
    <location>
        <begin position="27"/>
        <end position="217"/>
    </location>
</feature>
<proteinExistence type="predicted"/>
<dbReference type="RefSeq" id="WP_131474574.1">
    <property type="nucleotide sequence ID" value="NZ_SJPE01000001.1"/>
</dbReference>
<dbReference type="Gene3D" id="3.20.20.370">
    <property type="entry name" value="Glycoside hydrolase/deacetylase"/>
    <property type="match status" value="1"/>
</dbReference>